<dbReference type="PIRSF" id="PIRSF029171">
    <property type="entry name" value="Esterase_LipA"/>
    <property type="match status" value="1"/>
</dbReference>
<dbReference type="OrthoDB" id="4857813at2"/>
<comment type="caution">
    <text evidence="1">The sequence shown here is derived from an EMBL/GenBank/DDBJ whole genome shotgun (WGS) entry which is preliminary data.</text>
</comment>
<evidence type="ECO:0008006" key="3">
    <source>
        <dbReference type="Google" id="ProtNLM"/>
    </source>
</evidence>
<name>A0A401YQB3_9ACTN</name>
<accession>A0A401YQB3</accession>
<dbReference type="SUPFAM" id="SSF53474">
    <property type="entry name" value="alpha/beta-Hydrolases"/>
    <property type="match status" value="1"/>
</dbReference>
<evidence type="ECO:0000313" key="1">
    <source>
        <dbReference type="EMBL" id="GCD96745.1"/>
    </source>
</evidence>
<dbReference type="InterPro" id="IPR005152">
    <property type="entry name" value="Lipase_secreted"/>
</dbReference>
<dbReference type="GO" id="GO:0016042">
    <property type="term" value="P:lipid catabolic process"/>
    <property type="evidence" value="ECO:0007669"/>
    <property type="project" value="InterPro"/>
</dbReference>
<evidence type="ECO:0000313" key="2">
    <source>
        <dbReference type="Proteomes" id="UP000286931"/>
    </source>
</evidence>
<dbReference type="GO" id="GO:0004806">
    <property type="term" value="F:triacylglycerol lipase activity"/>
    <property type="evidence" value="ECO:0007669"/>
    <property type="project" value="InterPro"/>
</dbReference>
<dbReference type="EMBL" id="BIFH01000021">
    <property type="protein sequence ID" value="GCD96745.1"/>
    <property type="molecule type" value="Genomic_DNA"/>
</dbReference>
<organism evidence="1 2">
    <name type="scientific">Embleya hyalina</name>
    <dbReference type="NCBI Taxonomy" id="516124"/>
    <lineage>
        <taxon>Bacteria</taxon>
        <taxon>Bacillati</taxon>
        <taxon>Actinomycetota</taxon>
        <taxon>Actinomycetes</taxon>
        <taxon>Kitasatosporales</taxon>
        <taxon>Streptomycetaceae</taxon>
        <taxon>Embleya</taxon>
    </lineage>
</organism>
<sequence>MTKHTASHDGAHSLAAKPPFVKPSFARSTGRRIVVGLALAGLSVVPLAGGARADTPAAPDTVAAADARGRGTLVDVVDLRTVSAADAARALVEDGWDAGAVRDDVVLRRLVYRTVDAQGRPTTATGLLALPVHGERRLRVVSYTHGTELYRGDAPSTSDETWGIAPALTYASAGFAVAMPDYLGQGEGPGPHPWMDISSETTASLDLLRAAREFIGRHGHTTAREVYVGGFSQGASAALGLARALQSGADPWFRVGAIAPISGAYDFGGVQLPALLGGKPADKPRVLYSALLLVAFNRLHHIYDTPADVFRSRYADTIEGLLDGSHRDDEILEATPNSLDELLTEEGRALLERPTGALAAALRETDAVCTDWRPRVPVRLYVAAGDEEAAPANTAHCRAAMRAGGVDVRVTRFGADVDHAGSNRLGTAAALRWFRELAGRAG</sequence>
<dbReference type="PANTHER" id="PTHR34853">
    <property type="match status" value="1"/>
</dbReference>
<dbReference type="RefSeq" id="WP_126638757.1">
    <property type="nucleotide sequence ID" value="NZ_BIFH01000021.1"/>
</dbReference>
<proteinExistence type="predicted"/>
<dbReference type="InterPro" id="IPR029058">
    <property type="entry name" value="AB_hydrolase_fold"/>
</dbReference>
<reference evidence="1 2" key="1">
    <citation type="submission" date="2018-12" db="EMBL/GenBank/DDBJ databases">
        <title>Draft genome sequence of Embleya hyalina NBRC 13850T.</title>
        <authorList>
            <person name="Komaki H."/>
            <person name="Hosoyama A."/>
            <person name="Kimura A."/>
            <person name="Ichikawa N."/>
            <person name="Tamura T."/>
        </authorList>
    </citation>
    <scope>NUCLEOTIDE SEQUENCE [LARGE SCALE GENOMIC DNA]</scope>
    <source>
        <strain evidence="1 2">NBRC 13850</strain>
    </source>
</reference>
<dbReference type="Gene3D" id="1.10.260.160">
    <property type="match status" value="1"/>
</dbReference>
<gene>
    <name evidence="1" type="ORF">EHYA_04432</name>
</gene>
<dbReference type="Gene3D" id="3.40.50.1820">
    <property type="entry name" value="alpha/beta hydrolase"/>
    <property type="match status" value="1"/>
</dbReference>
<dbReference type="AlphaFoldDB" id="A0A401YQB3"/>
<keyword evidence="2" id="KW-1185">Reference proteome</keyword>
<protein>
    <recommendedName>
        <fullName evidence="3">Lipase</fullName>
    </recommendedName>
</protein>
<dbReference type="Pfam" id="PF03583">
    <property type="entry name" value="LIP"/>
    <property type="match status" value="1"/>
</dbReference>
<dbReference type="Proteomes" id="UP000286931">
    <property type="component" value="Unassembled WGS sequence"/>
</dbReference>
<dbReference type="PANTHER" id="PTHR34853:SF1">
    <property type="entry name" value="LIPASE 5"/>
    <property type="match status" value="1"/>
</dbReference>